<accession>A0A179EZK4</accession>
<comment type="caution">
    <text evidence="2">The sequence shown here is derived from an EMBL/GenBank/DDBJ whole genome shotgun (WGS) entry which is preliminary data.</text>
</comment>
<organism evidence="2 3">
    <name type="scientific">Pochonia chlamydosporia 170</name>
    <dbReference type="NCBI Taxonomy" id="1380566"/>
    <lineage>
        <taxon>Eukaryota</taxon>
        <taxon>Fungi</taxon>
        <taxon>Dikarya</taxon>
        <taxon>Ascomycota</taxon>
        <taxon>Pezizomycotina</taxon>
        <taxon>Sordariomycetes</taxon>
        <taxon>Hypocreomycetidae</taxon>
        <taxon>Hypocreales</taxon>
        <taxon>Clavicipitaceae</taxon>
        <taxon>Pochonia</taxon>
    </lineage>
</organism>
<evidence type="ECO:0000313" key="3">
    <source>
        <dbReference type="Proteomes" id="UP000078397"/>
    </source>
</evidence>
<dbReference type="EMBL" id="LSBJ02000010">
    <property type="protein sequence ID" value="OAQ58625.1"/>
    <property type="molecule type" value="Genomic_DNA"/>
</dbReference>
<keyword evidence="3" id="KW-1185">Reference proteome</keyword>
<proteinExistence type="predicted"/>
<evidence type="ECO:0000313" key="2">
    <source>
        <dbReference type="EMBL" id="OAQ58625.1"/>
    </source>
</evidence>
<dbReference type="RefSeq" id="XP_018136752.1">
    <property type="nucleotide sequence ID" value="XM_018288725.1"/>
</dbReference>
<name>A0A179EZK4_METCM</name>
<evidence type="ECO:0000256" key="1">
    <source>
        <dbReference type="SAM" id="MobiDB-lite"/>
    </source>
</evidence>
<protein>
    <submittedName>
        <fullName evidence="2">Uncharacterized protein</fullName>
    </submittedName>
</protein>
<feature type="region of interest" description="Disordered" evidence="1">
    <location>
        <begin position="1"/>
        <end position="31"/>
    </location>
</feature>
<feature type="region of interest" description="Disordered" evidence="1">
    <location>
        <begin position="165"/>
        <end position="192"/>
    </location>
</feature>
<dbReference type="OrthoDB" id="4941184at2759"/>
<dbReference type="KEGG" id="pchm:VFPPC_10338"/>
<dbReference type="GeneID" id="28852719"/>
<dbReference type="Proteomes" id="UP000078397">
    <property type="component" value="Unassembled WGS sequence"/>
</dbReference>
<feature type="compositionally biased region" description="Polar residues" evidence="1">
    <location>
        <begin position="22"/>
        <end position="31"/>
    </location>
</feature>
<gene>
    <name evidence="2" type="ORF">VFPPC_10338</name>
</gene>
<reference evidence="2 3" key="1">
    <citation type="journal article" date="2016" name="PLoS Pathog.">
        <title>Biosynthesis of antibiotic leucinostatins in bio-control fungus Purpureocillium lilacinum and their inhibition on phytophthora revealed by genome mining.</title>
        <authorList>
            <person name="Wang G."/>
            <person name="Liu Z."/>
            <person name="Lin R."/>
            <person name="Li E."/>
            <person name="Mao Z."/>
            <person name="Ling J."/>
            <person name="Yang Y."/>
            <person name="Yin W.B."/>
            <person name="Xie B."/>
        </authorList>
    </citation>
    <scope>NUCLEOTIDE SEQUENCE [LARGE SCALE GENOMIC DNA]</scope>
    <source>
        <strain evidence="2">170</strain>
    </source>
</reference>
<sequence>MEDERATAPAMNEAGGVESSPIGPSNLSDTDGIQESEFEFDLERLLHDQPLDQDEEAYFPSPFSSAEDLLSQDLIQGSSSVEPDDVDRRNTLIQSIESEEPSFKMNEDDYAEMRLSLGISGQAGSVGHKKSVADIPSPTTPGTQIAQEAGTLVDQLESPLQGYRRRLGRNLVQTSNETPEESIKRPRSQRKRPYELLEQETAAILNDWNPATQIAARYTNETARKLRKSKAITTVPSEQKPKLDKAALITCTPWRVLPNARLEVLIRAKRKVVPASYENVDGAGLGFEELLEEEQALLVQGEVRGRPPEILARRVALLPRSLRIPFDLPQSELRDQEVDQSDEVGLEFDLAHQKRRRSVHHISRTELWKR</sequence>
<dbReference type="AlphaFoldDB" id="A0A179EZK4"/>